<feature type="domain" description="SnoaL-like" evidence="3">
    <location>
        <begin position="71"/>
        <end position="177"/>
    </location>
</feature>
<dbReference type="InterPro" id="IPR037401">
    <property type="entry name" value="SnoaL-like"/>
</dbReference>
<dbReference type="RefSeq" id="WP_095884434.1">
    <property type="nucleotide sequence ID" value="NZ_NTHN02000016.1"/>
</dbReference>
<evidence type="ECO:0000259" key="3">
    <source>
        <dbReference type="Pfam" id="PF12680"/>
    </source>
</evidence>
<evidence type="ECO:0000256" key="1">
    <source>
        <dbReference type="ARBA" id="ARBA00023235"/>
    </source>
</evidence>
<keyword evidence="1" id="KW-0413">Isomerase</keyword>
<dbReference type="SUPFAM" id="SSF55331">
    <property type="entry name" value="Tautomerase/MIF"/>
    <property type="match status" value="1"/>
</dbReference>
<protein>
    <submittedName>
        <fullName evidence="4 5">Tautomerase</fullName>
    </submittedName>
</protein>
<comment type="caution">
    <text evidence="5">The sequence shown here is derived from an EMBL/GenBank/DDBJ whole genome shotgun (WGS) entry which is preliminary data.</text>
</comment>
<dbReference type="Proteomes" id="UP000217448">
    <property type="component" value="Unassembled WGS sequence"/>
</dbReference>
<dbReference type="OrthoDB" id="8635217at2"/>
<feature type="domain" description="4-oxalocrotonate tautomerase-like" evidence="2">
    <location>
        <begin position="2"/>
        <end position="53"/>
    </location>
</feature>
<proteinExistence type="predicted"/>
<reference evidence="6" key="2">
    <citation type="submission" date="2023-07" db="EMBL/GenBank/DDBJ databases">
        <title>Yangia mangrovi SAOS 153D genome.</title>
        <authorList>
            <person name="Verma A."/>
            <person name="Pal Y."/>
            <person name="Sundharam S."/>
            <person name="Bisht B."/>
            <person name="Srinivasan K."/>
        </authorList>
    </citation>
    <scope>NUCLEOTIDE SEQUENCE [LARGE SCALE GENOMIC DNA]</scope>
    <source>
        <strain evidence="6">SAOS 153D</strain>
    </source>
</reference>
<dbReference type="EMBL" id="NTHN01000594">
    <property type="protein sequence ID" value="PBD16658.1"/>
    <property type="molecule type" value="Genomic_DNA"/>
</dbReference>
<evidence type="ECO:0000259" key="2">
    <source>
        <dbReference type="Pfam" id="PF01361"/>
    </source>
</evidence>
<dbReference type="Pfam" id="PF12680">
    <property type="entry name" value="SnoaL_2"/>
    <property type="match status" value="1"/>
</dbReference>
<name>A0A2A3JND8_9RHOB</name>
<gene>
    <name evidence="4" type="ORF">CLG85_010670</name>
    <name evidence="5" type="ORF">CLG85_24390</name>
</gene>
<reference evidence="5" key="1">
    <citation type="submission" date="2017-09" db="EMBL/GenBank/DDBJ databases">
        <title>Yangia sp. SAOS 153D whole genome sequencing.</title>
        <authorList>
            <person name="Verma A."/>
            <person name="Krishnamurthi S."/>
        </authorList>
    </citation>
    <scope>NUCLEOTIDE SEQUENCE [LARGE SCALE GENOMIC DNA]</scope>
    <source>
        <strain evidence="5">SAOS 153D</strain>
    </source>
</reference>
<reference evidence="4" key="3">
    <citation type="submission" date="2024-05" db="EMBL/GenBank/DDBJ databases">
        <title>Yangia mangrovi SAOS 153D genome.</title>
        <authorList>
            <person name="Verma A."/>
            <person name="Pal Y."/>
            <person name="Sundharam S."/>
            <person name="Bisht B."/>
            <person name="Srinivasan K."/>
        </authorList>
    </citation>
    <scope>NUCLEOTIDE SEQUENCE</scope>
    <source>
        <strain evidence="4">SAOS 153D</strain>
    </source>
</reference>
<keyword evidence="6" id="KW-1185">Reference proteome</keyword>
<dbReference type="Gene3D" id="3.10.450.50">
    <property type="match status" value="1"/>
</dbReference>
<sequence length="189" mass="20893">MPIVQMHLIQGYDGDTKRRLGEAVTDAIGAVIAAPPEAVTVMISEHAGEDYMRGRMHRSPAPALPDPCAIVRAYLAEMEARALDAARARLGEGFTMRFPSVAPMTMLEELIDWSRPRYRFVKKTIEAVDLAPAPGTASANAIVYVTGTLHGEWPDGTPFEGIRFIDRFELTDGLITRQDVWNDIAEERP</sequence>
<dbReference type="InterPro" id="IPR032710">
    <property type="entry name" value="NTF2-like_dom_sf"/>
</dbReference>
<dbReference type="SUPFAM" id="SSF54427">
    <property type="entry name" value="NTF2-like"/>
    <property type="match status" value="1"/>
</dbReference>
<dbReference type="InterPro" id="IPR014347">
    <property type="entry name" value="Tautomerase/MIF_sf"/>
</dbReference>
<accession>A0A2A3JND8</accession>
<evidence type="ECO:0000313" key="5">
    <source>
        <dbReference type="EMBL" id="PBD16658.1"/>
    </source>
</evidence>
<dbReference type="AlphaFoldDB" id="A0A2A3JND8"/>
<evidence type="ECO:0000313" key="4">
    <source>
        <dbReference type="EMBL" id="MCT4370753.1"/>
    </source>
</evidence>
<evidence type="ECO:0000313" key="6">
    <source>
        <dbReference type="Proteomes" id="UP000217448"/>
    </source>
</evidence>
<organism evidence="5">
    <name type="scientific">Alloyangia mangrovi</name>
    <dbReference type="NCBI Taxonomy" id="1779329"/>
    <lineage>
        <taxon>Bacteria</taxon>
        <taxon>Pseudomonadati</taxon>
        <taxon>Pseudomonadota</taxon>
        <taxon>Alphaproteobacteria</taxon>
        <taxon>Rhodobacterales</taxon>
        <taxon>Roseobacteraceae</taxon>
        <taxon>Alloyangia</taxon>
    </lineage>
</organism>
<dbReference type="Gene3D" id="3.30.429.10">
    <property type="entry name" value="Macrophage Migration Inhibitory Factor"/>
    <property type="match status" value="1"/>
</dbReference>
<dbReference type="GO" id="GO:0016853">
    <property type="term" value="F:isomerase activity"/>
    <property type="evidence" value="ECO:0007669"/>
    <property type="project" value="UniProtKB-KW"/>
</dbReference>
<dbReference type="InterPro" id="IPR004370">
    <property type="entry name" value="4-OT-like_dom"/>
</dbReference>
<dbReference type="EMBL" id="NTHN02000016">
    <property type="protein sequence ID" value="MCT4370753.1"/>
    <property type="molecule type" value="Genomic_DNA"/>
</dbReference>
<dbReference type="Pfam" id="PF01361">
    <property type="entry name" value="Tautomerase"/>
    <property type="match status" value="1"/>
</dbReference>